<dbReference type="InterPro" id="IPR011990">
    <property type="entry name" value="TPR-like_helical_dom_sf"/>
</dbReference>
<comment type="caution">
    <text evidence="1">The sequence shown here is derived from an EMBL/GenBank/DDBJ whole genome shotgun (WGS) entry which is preliminary data.</text>
</comment>
<name>A0ABU4FQT9_9ACTN</name>
<evidence type="ECO:0000313" key="1">
    <source>
        <dbReference type="EMBL" id="MDV7222977.1"/>
    </source>
</evidence>
<keyword evidence="2" id="KW-1185">Reference proteome</keyword>
<dbReference type="Gene3D" id="1.25.40.10">
    <property type="entry name" value="Tetratricopeptide repeat domain"/>
    <property type="match status" value="1"/>
</dbReference>
<organism evidence="1 2">
    <name type="scientific">Streptomyces prunicolor</name>
    <dbReference type="NCBI Taxonomy" id="67348"/>
    <lineage>
        <taxon>Bacteria</taxon>
        <taxon>Bacillati</taxon>
        <taxon>Actinomycetota</taxon>
        <taxon>Actinomycetes</taxon>
        <taxon>Kitasatosporales</taxon>
        <taxon>Streptomycetaceae</taxon>
        <taxon>Streptomyces</taxon>
    </lineage>
</organism>
<gene>
    <name evidence="1" type="ORF">R5A26_44360</name>
</gene>
<evidence type="ECO:0000313" key="2">
    <source>
        <dbReference type="Proteomes" id="UP001187346"/>
    </source>
</evidence>
<proteinExistence type="predicted"/>
<sequence length="125" mass="13172">MDVMGDKATLLDTGRFVQPSDRDESGDGEVVDEARTRLAAQAGDVEATSVLGAMLLRRGDLDGAEPLLRAATAEGDRAAANNLGVLLHQRGYTDDAAGWWRIAAVAGSAAAAHALGRYHRERGDE</sequence>
<dbReference type="SUPFAM" id="SSF81901">
    <property type="entry name" value="HCP-like"/>
    <property type="match status" value="1"/>
</dbReference>
<reference evidence="1 2" key="1">
    <citation type="submission" date="2023-10" db="EMBL/GenBank/DDBJ databases">
        <title>Characterization of rhizosphere-enriched actinobacteria from wheat plants lab-grown on chernevaya soil.</title>
        <authorList>
            <person name="Tikhonova E.N."/>
            <person name="Konopkin A."/>
            <person name="Kravchenko I.K."/>
        </authorList>
    </citation>
    <scope>NUCLEOTIDE SEQUENCE [LARGE SCALE GENOMIC DNA]</scope>
    <source>
        <strain evidence="1 2">RR29</strain>
    </source>
</reference>
<protein>
    <submittedName>
        <fullName evidence="1">Sel1 repeat family protein</fullName>
    </submittedName>
</protein>
<dbReference type="Proteomes" id="UP001187346">
    <property type="component" value="Unassembled WGS sequence"/>
</dbReference>
<accession>A0ABU4FQT9</accession>
<feature type="non-terminal residue" evidence="1">
    <location>
        <position position="125"/>
    </location>
</feature>
<dbReference type="EMBL" id="JAWMAJ010000268">
    <property type="protein sequence ID" value="MDV7222977.1"/>
    <property type="molecule type" value="Genomic_DNA"/>
</dbReference>